<dbReference type="PANTHER" id="PTHR37310">
    <property type="entry name" value="CYTOPLASMIC PROTEIN-RELATED"/>
    <property type="match status" value="1"/>
</dbReference>
<reference evidence="2" key="3">
    <citation type="submission" date="2022-12" db="EMBL/GenBank/DDBJ databases">
        <title>Complete genome sequence of Rhodopseudomonas palustris CGA0092 and corrections to the R. palustris CGA009 genome sequence.</title>
        <authorList>
            <person name="Mazny B.R."/>
            <person name="Sheff O.F."/>
            <person name="LaSarre B."/>
            <person name="McKinlay A."/>
            <person name="McKinlay J.B."/>
        </authorList>
    </citation>
    <scope>NUCLEOTIDE SEQUENCE</scope>
    <source>
        <strain evidence="2">CGA009</strain>
    </source>
</reference>
<dbReference type="KEGG" id="rpa:TX73_009385"/>
<proteinExistence type="predicted"/>
<evidence type="ECO:0000313" key="2">
    <source>
        <dbReference type="EMBL" id="WCL91970.1"/>
    </source>
</evidence>
<keyword evidence="3" id="KW-1185">Reference proteome</keyword>
<accession>Q6N8S9</accession>
<dbReference type="InterPro" id="IPR044543">
    <property type="entry name" value="YHJQ-like"/>
</dbReference>
<dbReference type="Pfam" id="PF03860">
    <property type="entry name" value="Csp"/>
    <property type="match status" value="1"/>
</dbReference>
<reference evidence="2" key="1">
    <citation type="submission" date="2003-07" db="EMBL/GenBank/DDBJ databases">
        <authorList>
            <consortium name="Rhodopseudomonas genome consortium"/>
            <person name="Larimer F."/>
            <person name="Harwood C."/>
        </authorList>
    </citation>
    <scope>NUCLEOTIDE SEQUENCE</scope>
    <source>
        <strain evidence="2">CGA009</strain>
    </source>
</reference>
<dbReference type="EMBL" id="CP116810">
    <property type="protein sequence ID" value="WCL91970.1"/>
    <property type="molecule type" value="Genomic_DNA"/>
</dbReference>
<dbReference type="STRING" id="258594.RPA1824"/>
<dbReference type="InterPro" id="IPR005560">
    <property type="entry name" value="Csp_YhjQ"/>
</dbReference>
<dbReference type="InterPro" id="IPR030913">
    <property type="entry name" value="Csp1_Cys_rich"/>
</dbReference>
<name>Q6N8S9_RHOPA</name>
<dbReference type="HOGENOM" id="CLU_1766581_0_0_5"/>
<dbReference type="EMBL" id="BX572598">
    <property type="protein sequence ID" value="CAE27265.1"/>
    <property type="molecule type" value="Genomic_DNA"/>
</dbReference>
<dbReference type="GeneID" id="66892861"/>
<dbReference type="Gene3D" id="1.20.1270.360">
    <property type="match status" value="1"/>
</dbReference>
<dbReference type="Proteomes" id="UP000001426">
    <property type="component" value="Chromosome"/>
</dbReference>
<sequence length="171" mass="17579">MDVGVIVFSSGWSRDSNSKQGNFIMLDRRNLLTVLGAAIFVASPALAAEDHSAHMHAAAAGAAPANAKLIETASDCVKTGQACIAHCLQSFAAGDTSLAACAKSVDQMLSVCATLQKLASLGSPNLPAMAKVALAVCEDCEKECRKHADHHATCKACADACKSCADACRSV</sequence>
<dbReference type="AlphaFoldDB" id="Q6N8S9"/>
<dbReference type="RefSeq" id="WP_011157330.1">
    <property type="nucleotide sequence ID" value="NZ_CP116810.1"/>
</dbReference>
<dbReference type="CDD" id="cd08026">
    <property type="entry name" value="DUF326"/>
    <property type="match status" value="1"/>
</dbReference>
<gene>
    <name evidence="1" type="ordered locus">RPA1824</name>
    <name evidence="2" type="ORF">TX73_009385</name>
</gene>
<dbReference type="NCBIfam" id="TIGR04401">
    <property type="entry name" value="TAT_Cys_rich"/>
    <property type="match status" value="1"/>
</dbReference>
<protein>
    <submittedName>
        <fullName evidence="2">Four-helix bundle copper-binding protein</fullName>
    </submittedName>
</protein>
<dbReference type="SMR" id="Q6N8S9"/>
<dbReference type="PANTHER" id="PTHR37310:SF1">
    <property type="entry name" value="CYTOPLASMIC PROTEIN"/>
    <property type="match status" value="1"/>
</dbReference>
<evidence type="ECO:0000313" key="3">
    <source>
        <dbReference type="Proteomes" id="UP000001426"/>
    </source>
</evidence>
<dbReference type="eggNOG" id="ENOG5032R4T">
    <property type="taxonomic scope" value="Bacteria"/>
</dbReference>
<organism evidence="1">
    <name type="scientific">Rhodopseudomonas palustris (strain ATCC BAA-98 / CGA009)</name>
    <dbReference type="NCBI Taxonomy" id="258594"/>
    <lineage>
        <taxon>Bacteria</taxon>
        <taxon>Pseudomonadati</taxon>
        <taxon>Pseudomonadota</taxon>
        <taxon>Alphaproteobacteria</taxon>
        <taxon>Hyphomicrobiales</taxon>
        <taxon>Nitrobacteraceae</taxon>
        <taxon>Rhodopseudomonas</taxon>
    </lineage>
</organism>
<reference evidence="1 3" key="2">
    <citation type="journal article" date="2004" name="Nat. Biotechnol.">
        <title>Complete genome sequence of the metabolically versatile photosynthetic bacterium Rhodopseudomonas palustris.</title>
        <authorList>
            <person name="Larimer F.W."/>
            <person name="Chain P."/>
            <person name="Hauser L."/>
            <person name="Lamerdin J."/>
            <person name="Malfatti S."/>
            <person name="Do L."/>
            <person name="Land M.L."/>
            <person name="Pelletier D.A."/>
            <person name="Beatty J.T."/>
            <person name="Lang A.S."/>
            <person name="Tabita F.R."/>
            <person name="Gibson J.L."/>
            <person name="Hanson T.E."/>
            <person name="Bobst C."/>
            <person name="Torres J.L."/>
            <person name="Peres C."/>
            <person name="Harrison F.H."/>
            <person name="Gibson J."/>
            <person name="Harwood C.S."/>
        </authorList>
    </citation>
    <scope>NUCLEOTIDE SEQUENCE [LARGE SCALE GENOMIC DNA]</scope>
    <source>
        <strain evidence="3">ATCC BAA-98 / CGA009</strain>
        <strain evidence="1">CGA009</strain>
    </source>
</reference>
<evidence type="ECO:0000313" key="1">
    <source>
        <dbReference type="EMBL" id="CAE27265.1"/>
    </source>
</evidence>